<dbReference type="OMA" id="ETHRYGH"/>
<dbReference type="AlphaFoldDB" id="M7Z3D5"/>
<dbReference type="eggNOG" id="ENOG502S3VB">
    <property type="taxonomic scope" value="Eukaryota"/>
</dbReference>
<dbReference type="EMBL" id="KD187370">
    <property type="protein sequence ID" value="EMS54001.1"/>
    <property type="molecule type" value="Genomic_DNA"/>
</dbReference>
<proteinExistence type="predicted"/>
<feature type="domain" description="DUF1618" evidence="1">
    <location>
        <begin position="55"/>
        <end position="169"/>
    </location>
</feature>
<organism evidence="2">
    <name type="scientific">Triticum urartu</name>
    <name type="common">Red wild einkorn</name>
    <name type="synonym">Crithodium urartu</name>
    <dbReference type="NCBI Taxonomy" id="4572"/>
    <lineage>
        <taxon>Eukaryota</taxon>
        <taxon>Viridiplantae</taxon>
        <taxon>Streptophyta</taxon>
        <taxon>Embryophyta</taxon>
        <taxon>Tracheophyta</taxon>
        <taxon>Spermatophyta</taxon>
        <taxon>Magnoliopsida</taxon>
        <taxon>Liliopsida</taxon>
        <taxon>Poales</taxon>
        <taxon>Poaceae</taxon>
        <taxon>BOP clade</taxon>
        <taxon>Pooideae</taxon>
        <taxon>Triticodae</taxon>
        <taxon>Triticeae</taxon>
        <taxon>Triticinae</taxon>
        <taxon>Triticum</taxon>
    </lineage>
</organism>
<sequence>MDMLPMALGPRPSARPWEFWRENGDVRCPANGKLLQRSSTIHNAEPGPYTTPVSADPFSDRPELSFVELPRGSVLPAGAQEDQALGLGSMLPDADSILCWRKAPVRYRRVGVSEGRLRYVEVSREEPFLLSSFALDDEGSGWTLEHRVALSKHLPEGKTPQIGLLDPLNANVVYLMVDEQTIIVVDMDRKEVTGSYLSNVDVSYIPCVLPPWLGSTRIPSAGKKDPVTNKTLSDVLVRSKIL</sequence>
<protein>
    <recommendedName>
        <fullName evidence="1">DUF1618 domain-containing protein</fullName>
    </recommendedName>
</protein>
<dbReference type="InterPro" id="IPR011676">
    <property type="entry name" value="DUF1618"/>
</dbReference>
<reference evidence="2" key="1">
    <citation type="journal article" date="2013" name="Nature">
        <title>Draft genome of the wheat A-genome progenitor Triticum urartu.</title>
        <authorList>
            <person name="Ling H.Q."/>
            <person name="Zhao S."/>
            <person name="Liu D."/>
            <person name="Wang J."/>
            <person name="Sun H."/>
            <person name="Zhang C."/>
            <person name="Fan H."/>
            <person name="Li D."/>
            <person name="Dong L."/>
            <person name="Tao Y."/>
            <person name="Gao C."/>
            <person name="Wu H."/>
            <person name="Li Y."/>
            <person name="Cui Y."/>
            <person name="Guo X."/>
            <person name="Zheng S."/>
            <person name="Wang B."/>
            <person name="Yu K."/>
            <person name="Liang Q."/>
            <person name="Yang W."/>
            <person name="Lou X."/>
            <person name="Chen J."/>
            <person name="Feng M."/>
            <person name="Jian J."/>
            <person name="Zhang X."/>
            <person name="Luo G."/>
            <person name="Jiang Y."/>
            <person name="Liu J."/>
            <person name="Wang Z."/>
            <person name="Sha Y."/>
            <person name="Zhang B."/>
            <person name="Wu H."/>
            <person name="Tang D."/>
            <person name="Shen Q."/>
            <person name="Xue P."/>
            <person name="Zou S."/>
            <person name="Wang X."/>
            <person name="Liu X."/>
            <person name="Wang F."/>
            <person name="Yang Y."/>
            <person name="An X."/>
            <person name="Dong Z."/>
            <person name="Zhang K."/>
            <person name="Zhang X."/>
            <person name="Luo M.C."/>
            <person name="Dvorak J."/>
            <person name="Tong Y."/>
            <person name="Wang J."/>
            <person name="Yang H."/>
            <person name="Li Z."/>
            <person name="Wang D."/>
            <person name="Zhang A."/>
            <person name="Wang J."/>
        </authorList>
    </citation>
    <scope>NUCLEOTIDE SEQUENCE</scope>
</reference>
<name>M7Z3D5_TRIUA</name>
<dbReference type="STRING" id="4572.M7Z3D5"/>
<dbReference type="Pfam" id="PF07762">
    <property type="entry name" value="DUF1618"/>
    <property type="match status" value="1"/>
</dbReference>
<evidence type="ECO:0000313" key="2">
    <source>
        <dbReference type="EMBL" id="EMS54001.1"/>
    </source>
</evidence>
<accession>M7Z3D5</accession>
<dbReference type="PANTHER" id="PTHR33086:SF98">
    <property type="entry name" value="OS05G0468200 PROTEIN"/>
    <property type="match status" value="1"/>
</dbReference>
<evidence type="ECO:0000259" key="1">
    <source>
        <dbReference type="Pfam" id="PF07762"/>
    </source>
</evidence>
<dbReference type="PANTHER" id="PTHR33086">
    <property type="entry name" value="OS05G0468200 PROTEIN-RELATED"/>
    <property type="match status" value="1"/>
</dbReference>
<gene>
    <name evidence="2" type="ORF">TRIUR3_27623</name>
</gene>